<dbReference type="Pfam" id="PF00915">
    <property type="entry name" value="Calici_coat"/>
    <property type="match status" value="1"/>
</dbReference>
<keyword evidence="9" id="KW-0548">Nucleotidyltransferase</keyword>
<dbReference type="InterPro" id="IPR004005">
    <property type="entry name" value="Calicivirus_coat"/>
</dbReference>
<evidence type="ECO:0000256" key="16">
    <source>
        <dbReference type="ARBA" id="ARBA00023200"/>
    </source>
</evidence>
<organism evidence="20">
    <name type="scientific">Wenling rattails calicivirus 2</name>
    <dbReference type="NCBI Taxonomy" id="2116389"/>
    <lineage>
        <taxon>Viruses</taxon>
        <taxon>Riboviria</taxon>
        <taxon>Orthornavirae</taxon>
        <taxon>Pisuviricota</taxon>
        <taxon>Pisoniviricetes</taxon>
        <taxon>Picornavirales</taxon>
        <taxon>Caliciviridae</taxon>
    </lineage>
</organism>
<dbReference type="PROSITE" id="PS50507">
    <property type="entry name" value="RDRP_SSRNA_POS"/>
    <property type="match status" value="1"/>
</dbReference>
<evidence type="ECO:0000256" key="3">
    <source>
        <dbReference type="ARBA" id="ARBA00020107"/>
    </source>
</evidence>
<evidence type="ECO:0000256" key="4">
    <source>
        <dbReference type="ARBA" id="ARBA00022484"/>
    </source>
</evidence>
<dbReference type="GO" id="GO:0005524">
    <property type="term" value="F:ATP binding"/>
    <property type="evidence" value="ECO:0007669"/>
    <property type="project" value="UniProtKB-KW"/>
</dbReference>
<dbReference type="Gene3D" id="1.20.960.20">
    <property type="match status" value="1"/>
</dbReference>
<keyword evidence="5" id="KW-0191">Covalent protein-RNA linkage</keyword>
<evidence type="ECO:0000256" key="10">
    <source>
        <dbReference type="ARBA" id="ARBA00022741"/>
    </source>
</evidence>
<evidence type="ECO:0000256" key="2">
    <source>
        <dbReference type="ARBA" id="ARBA00004328"/>
    </source>
</evidence>
<dbReference type="GO" id="GO:0030430">
    <property type="term" value="C:host cell cytoplasm"/>
    <property type="evidence" value="ECO:0007669"/>
    <property type="project" value="UniProtKB-SubCell"/>
</dbReference>
<evidence type="ECO:0000259" key="19">
    <source>
        <dbReference type="PROSITE" id="PS51218"/>
    </source>
</evidence>
<evidence type="ECO:0000256" key="5">
    <source>
        <dbReference type="ARBA" id="ARBA00022520"/>
    </source>
</evidence>
<keyword evidence="8" id="KW-0808">Transferase</keyword>
<dbReference type="Pfam" id="PF00910">
    <property type="entry name" value="RNA_helicase"/>
    <property type="match status" value="1"/>
</dbReference>
<dbReference type="SUPFAM" id="SSF52540">
    <property type="entry name" value="P-loop containing nucleoside triphosphate hydrolases"/>
    <property type="match status" value="1"/>
</dbReference>
<dbReference type="InterPro" id="IPR003593">
    <property type="entry name" value="AAA+_ATPase"/>
</dbReference>
<dbReference type="InterPro" id="IPR043502">
    <property type="entry name" value="DNA/RNA_pol_sf"/>
</dbReference>
<dbReference type="GO" id="GO:0006508">
    <property type="term" value="P:proteolysis"/>
    <property type="evidence" value="ECO:0007669"/>
    <property type="project" value="UniProtKB-KW"/>
</dbReference>
<keyword evidence="10" id="KW-0547">Nucleotide-binding</keyword>
<dbReference type="InterPro" id="IPR004004">
    <property type="entry name" value="Helic/Pol/Pept_Calicivir-typ"/>
</dbReference>
<keyword evidence="6" id="KW-0597">Phosphoprotein</keyword>
<dbReference type="InterPro" id="IPR029053">
    <property type="entry name" value="Viral_coat"/>
</dbReference>
<evidence type="ECO:0000256" key="15">
    <source>
        <dbReference type="ARBA" id="ARBA00022953"/>
    </source>
</evidence>
<dbReference type="InterPro" id="IPR027417">
    <property type="entry name" value="P-loop_NTPase"/>
</dbReference>
<sequence length="2286" mass="251566">MTTQSTLVPSSTRDEDFKFTNYIIYVMTKRAYNAEIIFHTDFGWWGPRNRRPTTTKEWSNLSPSRIKLKWRRYYTNKRRRARFHAGGDDDIWEDATDQSTIVVTPEKASMIAQLIKGIDVMKVTSSLVDALKPVTMIDLIRRCANCTDKGQGLQILALATEQYAGKLGEAWPAMKLIVMFVIGKAQSFARQLKDKITKDTENSEEESGASSRPDSYFERLLEAFKNSPNQAPDKAMDLKNFIDVAAAAIDKTVSGDDTVTLHAGFDEQGKPIDPTLWESMMYYGKDVGSTILMVLQKAWDMGKEVFITCGAGFMMALTAIGSLFPECKFARKCLDRFMACIKAQKTLSTDEGYVMYQALKDSVTVTVGESTITYDAAASLDELKCVLNQVDRSPHLLLTPGFPKKQISMLLKTVTDFCRHVRLADVADWRAVITRAQGMLDRRERALTTQSVRPMPVCLVLAGIPGVGKSYLVKTIAKHVNKFFSIPGDSHDAWQTTLDYQDGLEGRAVMTFEEYGLHNLEADARSLQRVVDEVPFQTNCDLIQNKGNFISPAVVIVTTNCMDLFGKMKNPEALARRIDYHIAVSNAGLEEYLKNNVGKTPTKERLAEIHKTSRSVHQQLPYMAEDWHGSHKHGVSGAYTTKYSPPLSVTPEELADKIMIKVAQRWDETMKMAVKVNVHNGEGFDTPCVVLCGPPGSGKTTLVNEVGRKDLLRFDDPFVNKESTKDCYAAILHSDTSRRSVVVTTNPTAYTAFLDSMEPDVRGAFTRRVTRFDFSFLRRGLFSWYSQKDIGQHGWAATVCVRQEGEDIDTPRLALVNMLRDIAPATKPCRVASVLTHRVAHPVVASSPLSITELSTRGVDMDAIRNFHIVPNRRTEVLKTLMNIMTQVTISRKTAHTSRTLVASFNDSNIKAEISPWAVRFGDDIINFWSSEGKMMAALVADDGGETTDLTQDVTRLISLDSLMCEKLAQVWKIVLPLMCLSVYAVGVAYEEPPPWFHSPTKDIRNETTRAGAWRMRDSPARYTQAPPPGFTEPVAMVGAWGDDAQLDYSEIIDFHALGSSVVQCRGKTGNHIGWALSHKAGIFTNSHVASRTRSAGDKVIGRSTVSHLLGSDIAKIEPEGANPYKKVNYAFGHAKVGDLLHQISPMSSGFIQTGRVREIRRVMVPGKGMCTMAVLDAHNSSEGDCGLPWVSVKGTQMELIGCHAGLYGNRVMVAIYPEQVRLHGGDTGLTMIRKTPLHGALKDETVEGLRVSERVWSYEGGPVSEDGMLRHCSQVFFTPYTQPQVSAEAVSLTKEAVKMWADGESTTPWSMTATILSLDQTTSAGPAYGCRVKSEVFNPDGSIKPQFRGTFYRGMTGPMDASCKISIKDELRPPTKIAIGGSRPIFCFNAHSVVRVKQNLGPRLARLAETAGNHPVCPGISFNGGGWSDMCDRMSGRKYFMDADFGRWDSTNGHEHLEKAIDCLCDGVPNDSKVKSDLFTMMRANTQFGPTCVGLPSGVVATAQVNCLSHVLSINNFLVKRNRAALHELGCPLTIFCYGDDIIIGGSDRSLLEELPGYWKEHGFSATSADKKGPPKVVEDLSVLSFLKRKLIKREGAWYAPLEKSSIIKSLAYARVFPRVPVTADVKPVDELPIARWVNMLQGAVTEAYQHGPVYYTDFKFELIDAFRRKNIRLPVCIPEYTRFVPRDLVLADNPDSPATSYTCEFHAGDMDIMSGPEAGAAGGGAPGEGLVVGVVGSAVQAATPTEGMAMGQTTTGGAGVMMDPTVYNRFVLAPGGLLSISSATTSGTTLFQMALDPGLNPFTAHLAQMYNAWAGGFEMLLQVGANNMLAGKIIAACIPPNLDPDGVSTIEQMTSFPHIIVDIRAMDNVILPLPDIRRVLWHMIGDNTADGRGGYILLKAFTRFLSAGTELVQFDVRIMTRPSPDFGFNFLKAPSVLTTEGGLEWYQEQCDALACPGYMLLDGSQTSMMVMLAHGTVISNVVGQDRVGLDGRHPYSVNPSSPTCVSATMKNIGTKGWGPIFYDKDARPWDLNAEGSSRTFPELFPNKLPKNRALFFYLGNDIESAHVEFVFGAGHQLDSIRIDPASAAIDGRLGTMLWYPDGDATPHGGDRDDFPWYPPNAESVVMYTRLSTSNADAFSTSTTLAATQRILRPVDMTGMCLLLAVIVNGAEATYNFKLYPNGILCCGEVRSPLVLEGRVEFRYLGKVSQAHRLAAPSSKTVTSFELERAIEEWLASSQQPSEDRPSLESLLVQGLSGLRLAQQTSQPTPSATYSRQIRSLDKDY</sequence>
<evidence type="ECO:0000256" key="12">
    <source>
        <dbReference type="ARBA" id="ARBA00022807"/>
    </source>
</evidence>
<evidence type="ECO:0000313" key="20">
    <source>
        <dbReference type="EMBL" id="AVM87214.1"/>
    </source>
</evidence>
<keyword evidence="4" id="KW-0696">RNA-directed RNA polymerase</keyword>
<evidence type="ECO:0000256" key="6">
    <source>
        <dbReference type="ARBA" id="ARBA00022553"/>
    </source>
</evidence>
<evidence type="ECO:0000256" key="11">
    <source>
        <dbReference type="ARBA" id="ARBA00022801"/>
    </source>
</evidence>
<dbReference type="InterPro" id="IPR000605">
    <property type="entry name" value="Helicase_SF3_ssDNA/RNA_vir"/>
</dbReference>
<evidence type="ECO:0000256" key="7">
    <source>
        <dbReference type="ARBA" id="ARBA00022670"/>
    </source>
</evidence>
<evidence type="ECO:0000256" key="14">
    <source>
        <dbReference type="ARBA" id="ARBA00022844"/>
    </source>
</evidence>
<dbReference type="EMBL" id="MG599969">
    <property type="protein sequence ID" value="AVM87214.1"/>
    <property type="molecule type" value="Genomic_RNA"/>
</dbReference>
<keyword evidence="14" id="KW-0946">Virion</keyword>
<comment type="subcellular location">
    <subcellularLocation>
        <location evidence="1">Host cytoplasm</location>
    </subcellularLocation>
    <subcellularLocation>
        <location evidence="2">Virion</location>
    </subcellularLocation>
</comment>
<dbReference type="GO" id="GO:0039694">
    <property type="term" value="P:viral RNA genome replication"/>
    <property type="evidence" value="ECO:0007669"/>
    <property type="project" value="InterPro"/>
</dbReference>
<evidence type="ECO:0000256" key="13">
    <source>
        <dbReference type="ARBA" id="ARBA00022840"/>
    </source>
</evidence>
<keyword evidence="16" id="KW-1035">Host cytoplasm</keyword>
<evidence type="ECO:0000256" key="9">
    <source>
        <dbReference type="ARBA" id="ARBA00022695"/>
    </source>
</evidence>
<dbReference type="PRINTS" id="PR00918">
    <property type="entry name" value="CALICVIRUSNS"/>
</dbReference>
<dbReference type="InterPro" id="IPR043128">
    <property type="entry name" value="Rev_trsase/Diguanyl_cyclase"/>
</dbReference>
<evidence type="ECO:0000259" key="18">
    <source>
        <dbReference type="PROSITE" id="PS50507"/>
    </source>
</evidence>
<dbReference type="GO" id="GO:0003724">
    <property type="term" value="F:RNA helicase activity"/>
    <property type="evidence" value="ECO:0007669"/>
    <property type="project" value="InterPro"/>
</dbReference>
<keyword evidence="11" id="KW-0378">Hydrolase</keyword>
<evidence type="ECO:0000256" key="8">
    <source>
        <dbReference type="ARBA" id="ARBA00022679"/>
    </source>
</evidence>
<dbReference type="PROSITE" id="PS51218">
    <property type="entry name" value="SF3_HELICASE_2"/>
    <property type="match status" value="1"/>
</dbReference>
<dbReference type="GO" id="GO:0006351">
    <property type="term" value="P:DNA-templated transcription"/>
    <property type="evidence" value="ECO:0007669"/>
    <property type="project" value="InterPro"/>
</dbReference>
<name>A0A2P1GML4_9CALI</name>
<dbReference type="InterPro" id="IPR014759">
    <property type="entry name" value="Helicase_SF3_ssRNA_vir"/>
</dbReference>
<protein>
    <recommendedName>
        <fullName evidence="3">Genome polyprotein</fullName>
    </recommendedName>
</protein>
<dbReference type="InterPro" id="IPR001205">
    <property type="entry name" value="RNA-dir_pol_C"/>
</dbReference>
<dbReference type="SUPFAM" id="SSF88633">
    <property type="entry name" value="Positive stranded ssRNA viruses"/>
    <property type="match status" value="1"/>
</dbReference>
<dbReference type="GO" id="GO:0003968">
    <property type="term" value="F:RNA-directed RNA polymerase activity"/>
    <property type="evidence" value="ECO:0007669"/>
    <property type="project" value="UniProtKB-KW"/>
</dbReference>
<dbReference type="GO" id="GO:0017111">
    <property type="term" value="F:ribonucleoside triphosphate phosphatase activity"/>
    <property type="evidence" value="ECO:0007669"/>
    <property type="project" value="UniProtKB-EC"/>
</dbReference>
<keyword evidence="15" id="KW-0693">Viral RNA replication</keyword>
<dbReference type="GO" id="GO:0003723">
    <property type="term" value="F:RNA binding"/>
    <property type="evidence" value="ECO:0007669"/>
    <property type="project" value="InterPro"/>
</dbReference>
<feature type="domain" description="RdRp catalytic" evidence="18">
    <location>
        <begin position="1439"/>
        <end position="1555"/>
    </location>
</feature>
<dbReference type="SMART" id="SM00382">
    <property type="entry name" value="AAA"/>
    <property type="match status" value="2"/>
</dbReference>
<feature type="domain" description="SF3 helicase" evidence="19">
    <location>
        <begin position="436"/>
        <end position="599"/>
    </location>
</feature>
<dbReference type="GO" id="GO:0008234">
    <property type="term" value="F:cysteine-type peptidase activity"/>
    <property type="evidence" value="ECO:0007669"/>
    <property type="project" value="UniProtKB-KW"/>
</dbReference>
<dbReference type="Pfam" id="PF00680">
    <property type="entry name" value="RdRP_1"/>
    <property type="match status" value="1"/>
</dbReference>
<keyword evidence="13" id="KW-0067">ATP-binding</keyword>
<dbReference type="GO" id="GO:0044423">
    <property type="term" value="C:virion component"/>
    <property type="evidence" value="ECO:0007669"/>
    <property type="project" value="UniProtKB-KW"/>
</dbReference>
<evidence type="ECO:0000256" key="1">
    <source>
        <dbReference type="ARBA" id="ARBA00004192"/>
    </source>
</evidence>
<keyword evidence="7" id="KW-0645">Protease</keyword>
<comment type="catalytic activity">
    <reaction evidence="17">
        <text>a ribonucleoside 5'-triphosphate + H2O = a ribonucleoside 5'-diphosphate + phosphate + H(+)</text>
        <dbReference type="Rhea" id="RHEA:23680"/>
        <dbReference type="ChEBI" id="CHEBI:15377"/>
        <dbReference type="ChEBI" id="CHEBI:15378"/>
        <dbReference type="ChEBI" id="CHEBI:43474"/>
        <dbReference type="ChEBI" id="CHEBI:57930"/>
        <dbReference type="ChEBI" id="CHEBI:61557"/>
        <dbReference type="EC" id="3.6.1.15"/>
    </reaction>
</comment>
<evidence type="ECO:0000256" key="17">
    <source>
        <dbReference type="ARBA" id="ARBA00047631"/>
    </source>
</evidence>
<accession>A0A2P1GML4</accession>
<dbReference type="Gene3D" id="3.30.70.270">
    <property type="match status" value="1"/>
</dbReference>
<dbReference type="InterPro" id="IPR007094">
    <property type="entry name" value="RNA-dir_pol_PSvirus"/>
</dbReference>
<proteinExistence type="predicted"/>
<keyword evidence="12" id="KW-0788">Thiol protease</keyword>
<dbReference type="Gene3D" id="2.60.120.20">
    <property type="match status" value="1"/>
</dbReference>
<reference evidence="20" key="1">
    <citation type="journal article" date="2018" name="Nature">
        <title>The evolutionary history of vertebrate RNA viruses.</title>
        <authorList>
            <person name="Shi M."/>
            <person name="Lin X.D."/>
            <person name="Chen X."/>
            <person name="Tian J.H."/>
            <person name="Chen L.J."/>
            <person name="Li K."/>
            <person name="Wang W."/>
            <person name="Eden J.S."/>
            <person name="Shen J.J."/>
            <person name="Liu L."/>
            <person name="Holmes E.C."/>
            <person name="Zhang Y.Z."/>
        </authorList>
    </citation>
    <scope>NUCLEOTIDE SEQUENCE</scope>
    <source>
        <strain evidence="20">XYHYC183012</strain>
    </source>
</reference>
<dbReference type="SUPFAM" id="SSF56672">
    <property type="entry name" value="DNA/RNA polymerases"/>
    <property type="match status" value="1"/>
</dbReference>